<dbReference type="SUPFAM" id="SSF89095">
    <property type="entry name" value="GatB/YqeY motif"/>
    <property type="match status" value="1"/>
</dbReference>
<sequence>MSTTTDRLVDFDEVLTRYEPVMGLETHVELGTASKMFCGCSTTFGAEPNTQTCPTCLGLPGSLPAANAAAIESTILIGLALGCRIATWARFSRKNYFYPDIPKGFQTTQYDEPLCTAGHLDVEVDGETYRVEIERVHLEEDTGKNLHVGGSTGRIHGADHSLIDYNRAGIPLVEIVTRPIPGAGAKAPEVAKAYVTELREILVTLGVSEVRMEQGNLRCDVNTSLAPIGSLEWGTRTETKNVNSLRSVERAVRFEMRRQAAVLDAGGTITQETRHFHEDTGSTSPGRSKEEATDYRYFPEPDLVPVAPDEEWVATLLAGLPELPAARRTRLSDEWGISPTEMAWLVNAGAVELVSDTVAAGASPAEARKWWLGDLARRANDSGTELGELAVTPAQVAELIGLISAGTINDQLARQALDGVLAGEGNPAAVVQARGLAVMGESDELVSAVDAAIEGNPDVAEKVRGGKVQAIGALVGAVMKTTRGKADAATVKRMLEERLVSS</sequence>
<dbReference type="EC" id="6.3.5.-" evidence="11"/>
<dbReference type="Gene3D" id="1.10.10.410">
    <property type="match status" value="1"/>
</dbReference>
<keyword evidence="14" id="KW-1185">Reference proteome</keyword>
<dbReference type="PANTHER" id="PTHR11659">
    <property type="entry name" value="GLUTAMYL-TRNA GLN AMIDOTRANSFERASE SUBUNIT B MITOCHONDRIAL AND PROKARYOTIC PET112-RELATED"/>
    <property type="match status" value="1"/>
</dbReference>
<evidence type="ECO:0000256" key="8">
    <source>
        <dbReference type="ARBA" id="ARBA00024799"/>
    </source>
</evidence>
<evidence type="ECO:0000256" key="11">
    <source>
        <dbReference type="HAMAP-Rule" id="MF_00121"/>
    </source>
</evidence>
<evidence type="ECO:0000256" key="4">
    <source>
        <dbReference type="ARBA" id="ARBA00022598"/>
    </source>
</evidence>
<feature type="domain" description="Asn/Gln amidotransferase" evidence="12">
    <location>
        <begin position="352"/>
        <end position="499"/>
    </location>
</feature>
<dbReference type="EMBL" id="JAVREI010000011">
    <property type="protein sequence ID" value="MDT0277281.1"/>
    <property type="molecule type" value="Genomic_DNA"/>
</dbReference>
<evidence type="ECO:0000256" key="10">
    <source>
        <dbReference type="ARBA" id="ARBA00047913"/>
    </source>
</evidence>
<evidence type="ECO:0000259" key="12">
    <source>
        <dbReference type="SMART" id="SM00845"/>
    </source>
</evidence>
<keyword evidence="5 11" id="KW-0547">Nucleotide-binding</keyword>
<accession>A0ABU2KAR2</accession>
<dbReference type="RefSeq" id="WP_311346087.1">
    <property type="nucleotide sequence ID" value="NZ_JAVREI010000011.1"/>
</dbReference>
<dbReference type="Proteomes" id="UP001183222">
    <property type="component" value="Unassembled WGS sequence"/>
</dbReference>
<dbReference type="InterPro" id="IPR017958">
    <property type="entry name" value="Gln-tRNA_amidoTrfase_suB_CS"/>
</dbReference>
<evidence type="ECO:0000256" key="7">
    <source>
        <dbReference type="ARBA" id="ARBA00022917"/>
    </source>
</evidence>
<organism evidence="13 14">
    <name type="scientific">Blastococcus goldschmidtiae</name>
    <dbReference type="NCBI Taxonomy" id="3075546"/>
    <lineage>
        <taxon>Bacteria</taxon>
        <taxon>Bacillati</taxon>
        <taxon>Actinomycetota</taxon>
        <taxon>Actinomycetes</taxon>
        <taxon>Geodermatophilales</taxon>
        <taxon>Geodermatophilaceae</taxon>
        <taxon>Blastococcus</taxon>
    </lineage>
</organism>
<comment type="similarity">
    <text evidence="1 11">Belongs to the GatB/GatE family. GatB subfamily.</text>
</comment>
<dbReference type="InterPro" id="IPR004413">
    <property type="entry name" value="GatB"/>
</dbReference>
<dbReference type="NCBIfam" id="TIGR00133">
    <property type="entry name" value="gatB"/>
    <property type="match status" value="1"/>
</dbReference>
<reference evidence="14" key="1">
    <citation type="submission" date="2023-07" db="EMBL/GenBank/DDBJ databases">
        <title>30 novel species of actinomycetes from the DSMZ collection.</title>
        <authorList>
            <person name="Nouioui I."/>
        </authorList>
    </citation>
    <scope>NUCLEOTIDE SEQUENCE [LARGE SCALE GENOMIC DNA]</scope>
    <source>
        <strain evidence="14">DSM 46792</strain>
    </source>
</reference>
<evidence type="ECO:0000313" key="13">
    <source>
        <dbReference type="EMBL" id="MDT0277281.1"/>
    </source>
</evidence>
<comment type="catalytic activity">
    <reaction evidence="10 11">
        <text>L-glutamyl-tRNA(Gln) + L-glutamine + ATP + H2O = L-glutaminyl-tRNA(Gln) + L-glutamate + ADP + phosphate + H(+)</text>
        <dbReference type="Rhea" id="RHEA:17521"/>
        <dbReference type="Rhea" id="RHEA-COMP:9681"/>
        <dbReference type="Rhea" id="RHEA-COMP:9684"/>
        <dbReference type="ChEBI" id="CHEBI:15377"/>
        <dbReference type="ChEBI" id="CHEBI:15378"/>
        <dbReference type="ChEBI" id="CHEBI:29985"/>
        <dbReference type="ChEBI" id="CHEBI:30616"/>
        <dbReference type="ChEBI" id="CHEBI:43474"/>
        <dbReference type="ChEBI" id="CHEBI:58359"/>
        <dbReference type="ChEBI" id="CHEBI:78520"/>
        <dbReference type="ChEBI" id="CHEBI:78521"/>
        <dbReference type="ChEBI" id="CHEBI:456216"/>
    </reaction>
</comment>
<dbReference type="SUPFAM" id="SSF55931">
    <property type="entry name" value="Glutamine synthetase/guanido kinase"/>
    <property type="match status" value="1"/>
</dbReference>
<comment type="caution">
    <text evidence="13">The sequence shown here is derived from an EMBL/GenBank/DDBJ whole genome shotgun (WGS) entry which is preliminary data.</text>
</comment>
<dbReference type="PANTHER" id="PTHR11659:SF0">
    <property type="entry name" value="GLUTAMYL-TRNA(GLN) AMIDOTRANSFERASE SUBUNIT B, MITOCHONDRIAL"/>
    <property type="match status" value="1"/>
</dbReference>
<evidence type="ECO:0000256" key="9">
    <source>
        <dbReference type="ARBA" id="ARBA00047380"/>
    </source>
</evidence>
<dbReference type="InterPro" id="IPR006075">
    <property type="entry name" value="Asn/Gln-tRNA_Trfase_suB/E_cat"/>
</dbReference>
<proteinExistence type="inferred from homology"/>
<dbReference type="SMART" id="SM00845">
    <property type="entry name" value="GatB_Yqey"/>
    <property type="match status" value="1"/>
</dbReference>
<comment type="catalytic activity">
    <reaction evidence="9 11">
        <text>L-aspartyl-tRNA(Asn) + L-glutamine + ATP + H2O = L-asparaginyl-tRNA(Asn) + L-glutamate + ADP + phosphate + 2 H(+)</text>
        <dbReference type="Rhea" id="RHEA:14513"/>
        <dbReference type="Rhea" id="RHEA-COMP:9674"/>
        <dbReference type="Rhea" id="RHEA-COMP:9677"/>
        <dbReference type="ChEBI" id="CHEBI:15377"/>
        <dbReference type="ChEBI" id="CHEBI:15378"/>
        <dbReference type="ChEBI" id="CHEBI:29985"/>
        <dbReference type="ChEBI" id="CHEBI:30616"/>
        <dbReference type="ChEBI" id="CHEBI:43474"/>
        <dbReference type="ChEBI" id="CHEBI:58359"/>
        <dbReference type="ChEBI" id="CHEBI:78515"/>
        <dbReference type="ChEBI" id="CHEBI:78516"/>
        <dbReference type="ChEBI" id="CHEBI:456216"/>
    </reaction>
</comment>
<gene>
    <name evidence="11 13" type="primary">gatB</name>
    <name evidence="13" type="ORF">RM425_15350</name>
</gene>
<dbReference type="InterPro" id="IPR017959">
    <property type="entry name" value="Asn/Gln-tRNA_amidoTrfase_suB/E"/>
</dbReference>
<keyword evidence="6 11" id="KW-0067">ATP-binding</keyword>
<evidence type="ECO:0000256" key="2">
    <source>
        <dbReference type="ARBA" id="ARBA00011123"/>
    </source>
</evidence>
<dbReference type="NCBIfam" id="NF004014">
    <property type="entry name" value="PRK05477.1-4"/>
    <property type="match status" value="1"/>
</dbReference>
<dbReference type="Pfam" id="PF02934">
    <property type="entry name" value="GatB_N"/>
    <property type="match status" value="1"/>
</dbReference>
<comment type="subunit">
    <text evidence="2 11">Heterotrimer of A, B and C subunits.</text>
</comment>
<evidence type="ECO:0000256" key="1">
    <source>
        <dbReference type="ARBA" id="ARBA00005306"/>
    </source>
</evidence>
<evidence type="ECO:0000256" key="5">
    <source>
        <dbReference type="ARBA" id="ARBA00022741"/>
    </source>
</evidence>
<dbReference type="HAMAP" id="MF_00121">
    <property type="entry name" value="GatB"/>
    <property type="match status" value="1"/>
</dbReference>
<keyword evidence="7 11" id="KW-0648">Protein biosynthesis</keyword>
<dbReference type="PROSITE" id="PS01234">
    <property type="entry name" value="GATB"/>
    <property type="match status" value="1"/>
</dbReference>
<dbReference type="InterPro" id="IPR023168">
    <property type="entry name" value="GatB_Yqey_C_2"/>
</dbReference>
<keyword evidence="4 11" id="KW-0436">Ligase</keyword>
<evidence type="ECO:0000256" key="3">
    <source>
        <dbReference type="ARBA" id="ARBA00016923"/>
    </source>
</evidence>
<name>A0ABU2KAR2_9ACTN</name>
<dbReference type="InterPro" id="IPR003789">
    <property type="entry name" value="Asn/Gln_tRNA_amidoTrase-B-like"/>
</dbReference>
<evidence type="ECO:0000256" key="6">
    <source>
        <dbReference type="ARBA" id="ARBA00022840"/>
    </source>
</evidence>
<dbReference type="NCBIfam" id="NF004013">
    <property type="entry name" value="PRK05477.1-3"/>
    <property type="match status" value="1"/>
</dbReference>
<dbReference type="NCBIfam" id="NF004012">
    <property type="entry name" value="PRK05477.1-2"/>
    <property type="match status" value="1"/>
</dbReference>
<comment type="function">
    <text evidence="8 11">Allows the formation of correctly charged Asn-tRNA(Asn) or Gln-tRNA(Gln) through the transamidation of misacylated Asp-tRNA(Asn) or Glu-tRNA(Gln) in organisms which lack either or both of asparaginyl-tRNA or glutaminyl-tRNA synthetases. The reaction takes place in the presence of glutamine and ATP through an activated phospho-Asp-tRNA(Asn) or phospho-Glu-tRNA(Gln).</text>
</comment>
<dbReference type="Pfam" id="PF02637">
    <property type="entry name" value="GatB_Yqey"/>
    <property type="match status" value="1"/>
</dbReference>
<protein>
    <recommendedName>
        <fullName evidence="3 11">Aspartyl/glutamyl-tRNA(Asn/Gln) amidotransferase subunit B</fullName>
        <shortName evidence="11">Asp/Glu-ADT subunit B</shortName>
        <ecNumber evidence="11">6.3.5.-</ecNumber>
    </recommendedName>
</protein>
<evidence type="ECO:0000313" key="14">
    <source>
        <dbReference type="Proteomes" id="UP001183222"/>
    </source>
</evidence>
<dbReference type="InterPro" id="IPR018027">
    <property type="entry name" value="Asn/Gln_amidotransferase"/>
</dbReference>
<dbReference type="InterPro" id="IPR014746">
    <property type="entry name" value="Gln_synth/guanido_kin_cat_dom"/>
</dbReference>